<feature type="compositionally biased region" description="Polar residues" evidence="1">
    <location>
        <begin position="108"/>
        <end position="118"/>
    </location>
</feature>
<proteinExistence type="predicted"/>
<accession>A0A6A3HUN2</accession>
<sequence>MKTSSLFLSVAIVTLATTLARATKCTTDELTTIASIYSSATSKGTAVCPDLMSTTDITASDYCSNSDCLQFMSDMLDGFPDCSSCGVNLKKGLQSAVDYCTTERPTCPGSSRTHQPAQLSRRMHR</sequence>
<reference evidence="3 4" key="1">
    <citation type="submission" date="2018-09" db="EMBL/GenBank/DDBJ databases">
        <title>Genomic investigation of the strawberry pathogen Phytophthora fragariae indicates pathogenicity is determined by transcriptional variation in three key races.</title>
        <authorList>
            <person name="Adams T.M."/>
            <person name="Armitage A.D."/>
            <person name="Sobczyk M.K."/>
            <person name="Bates H.J."/>
            <person name="Dunwell J.M."/>
            <person name="Nellist C.F."/>
            <person name="Harrison R.J."/>
        </authorList>
    </citation>
    <scope>NUCLEOTIDE SEQUENCE [LARGE SCALE GENOMIC DNA]</scope>
    <source>
        <strain evidence="3 4">SCRP249</strain>
    </source>
</reference>
<evidence type="ECO:0000256" key="1">
    <source>
        <dbReference type="SAM" id="MobiDB-lite"/>
    </source>
</evidence>
<dbReference type="Proteomes" id="UP000429607">
    <property type="component" value="Unassembled WGS sequence"/>
</dbReference>
<comment type="caution">
    <text evidence="3">The sequence shown here is derived from an EMBL/GenBank/DDBJ whole genome shotgun (WGS) entry which is preliminary data.</text>
</comment>
<evidence type="ECO:0000313" key="4">
    <source>
        <dbReference type="Proteomes" id="UP000429607"/>
    </source>
</evidence>
<protein>
    <recommendedName>
        <fullName evidence="5">Elicitin</fullName>
    </recommendedName>
</protein>
<feature type="signal peptide" evidence="2">
    <location>
        <begin position="1"/>
        <end position="22"/>
    </location>
</feature>
<organism evidence="3 4">
    <name type="scientific">Phytophthora rubi</name>
    <dbReference type="NCBI Taxonomy" id="129364"/>
    <lineage>
        <taxon>Eukaryota</taxon>
        <taxon>Sar</taxon>
        <taxon>Stramenopiles</taxon>
        <taxon>Oomycota</taxon>
        <taxon>Peronosporomycetes</taxon>
        <taxon>Peronosporales</taxon>
        <taxon>Peronosporaceae</taxon>
        <taxon>Phytophthora</taxon>
    </lineage>
</organism>
<dbReference type="SMART" id="SM01187">
    <property type="entry name" value="Elicitin"/>
    <property type="match status" value="1"/>
</dbReference>
<feature type="region of interest" description="Disordered" evidence="1">
    <location>
        <begin position="105"/>
        <end position="125"/>
    </location>
</feature>
<evidence type="ECO:0000313" key="3">
    <source>
        <dbReference type="EMBL" id="KAE8973730.1"/>
    </source>
</evidence>
<feature type="chain" id="PRO_5025338596" description="Elicitin" evidence="2">
    <location>
        <begin position="23"/>
        <end position="125"/>
    </location>
</feature>
<keyword evidence="2" id="KW-0732">Signal</keyword>
<dbReference type="AlphaFoldDB" id="A0A6A3HUN2"/>
<dbReference type="InterPro" id="IPR002200">
    <property type="entry name" value="Elicitin"/>
</dbReference>
<evidence type="ECO:0000256" key="2">
    <source>
        <dbReference type="SAM" id="SignalP"/>
    </source>
</evidence>
<dbReference type="GO" id="GO:0005576">
    <property type="term" value="C:extracellular region"/>
    <property type="evidence" value="ECO:0007669"/>
    <property type="project" value="InterPro"/>
</dbReference>
<name>A0A6A3HUN2_9STRA</name>
<dbReference type="EMBL" id="QXFV01003811">
    <property type="protein sequence ID" value="KAE8973730.1"/>
    <property type="molecule type" value="Genomic_DNA"/>
</dbReference>
<evidence type="ECO:0008006" key="5">
    <source>
        <dbReference type="Google" id="ProtNLM"/>
    </source>
</evidence>
<gene>
    <name evidence="3" type="ORF">PR001_g26223</name>
</gene>